<dbReference type="STRING" id="52689.AKG39_13330"/>
<accession>A0A0L6TYF1</accession>
<sequence length="76" mass="8499">MNCFFCQDDMVDGTTTYMADLENCVVIIKNVPCHRCSQCGVESFSADIAQKIEEIFDKLKNKLTKIAVVNFSNQAA</sequence>
<dbReference type="OrthoDB" id="9812340at2"/>
<gene>
    <name evidence="1" type="ORF">AKG39_13330</name>
</gene>
<evidence type="ECO:0000313" key="2">
    <source>
        <dbReference type="Proteomes" id="UP000036873"/>
    </source>
</evidence>
<comment type="caution">
    <text evidence="1">The sequence shown here is derived from an EMBL/GenBank/DDBJ whole genome shotgun (WGS) entry which is preliminary data.</text>
</comment>
<dbReference type="NCBIfam" id="TIGR03831">
    <property type="entry name" value="YgiT_finger"/>
    <property type="match status" value="1"/>
</dbReference>
<reference evidence="2" key="1">
    <citation type="submission" date="2015-07" db="EMBL/GenBank/DDBJ databases">
        <title>Draft genome sequence of Acetobacterium bakii DSM 8293, a potential psychrophilic chemical producer through syngas fermentation.</title>
        <authorList>
            <person name="Song Y."/>
            <person name="Hwang S."/>
            <person name="Cho B.-K."/>
        </authorList>
    </citation>
    <scope>NUCLEOTIDE SEQUENCE [LARGE SCALE GENOMIC DNA]</scope>
    <source>
        <strain evidence="2">DSM 8239</strain>
    </source>
</reference>
<proteinExistence type="predicted"/>
<protein>
    <submittedName>
        <fullName evidence="1">YgiT-type zinc finger domain-containing protein</fullName>
    </submittedName>
</protein>
<evidence type="ECO:0000313" key="1">
    <source>
        <dbReference type="EMBL" id="KNZ41286.1"/>
    </source>
</evidence>
<dbReference type="EMBL" id="LGYO01000033">
    <property type="protein sequence ID" value="KNZ41286.1"/>
    <property type="molecule type" value="Genomic_DNA"/>
</dbReference>
<name>A0A0L6TYF1_9FIRM</name>
<dbReference type="RefSeq" id="WP_050740893.1">
    <property type="nucleotide sequence ID" value="NZ_LGYO01000033.1"/>
</dbReference>
<dbReference type="Proteomes" id="UP000036873">
    <property type="component" value="Unassembled WGS sequence"/>
</dbReference>
<dbReference type="AlphaFoldDB" id="A0A0L6TYF1"/>
<keyword evidence="2" id="KW-1185">Reference proteome</keyword>
<organism evidence="1 2">
    <name type="scientific">Acetobacterium bakii</name>
    <dbReference type="NCBI Taxonomy" id="52689"/>
    <lineage>
        <taxon>Bacteria</taxon>
        <taxon>Bacillati</taxon>
        <taxon>Bacillota</taxon>
        <taxon>Clostridia</taxon>
        <taxon>Eubacteriales</taxon>
        <taxon>Eubacteriaceae</taxon>
        <taxon>Acetobacterium</taxon>
    </lineage>
</organism>
<dbReference type="InterPro" id="IPR022453">
    <property type="entry name" value="Znf_MqsA-type"/>
</dbReference>
<dbReference type="Gene3D" id="3.10.20.860">
    <property type="match status" value="1"/>
</dbReference>
<dbReference type="CDD" id="cd12870">
    <property type="entry name" value="MqsA"/>
    <property type="match status" value="1"/>
</dbReference>